<evidence type="ECO:0000256" key="1">
    <source>
        <dbReference type="SAM" id="MobiDB-lite"/>
    </source>
</evidence>
<feature type="compositionally biased region" description="Low complexity" evidence="1">
    <location>
        <begin position="16"/>
        <end position="27"/>
    </location>
</feature>
<reference evidence="2 3" key="1">
    <citation type="journal article" date="2011" name="Front. Microbiol.">
        <title>Genomic signatures of strain selection and enhancement in Bacillus atrophaeus var. globigii, a historical biowarfare simulant.</title>
        <authorList>
            <person name="Gibbons H.S."/>
            <person name="Broomall S.M."/>
            <person name="McNew L.A."/>
            <person name="Daligault H."/>
            <person name="Chapman C."/>
            <person name="Bruce D."/>
            <person name="Karavis M."/>
            <person name="Krepps M."/>
            <person name="McGregor P.A."/>
            <person name="Hong C."/>
            <person name="Park K.H."/>
            <person name="Akmal A."/>
            <person name="Feldman A."/>
            <person name="Lin J.S."/>
            <person name="Chang W.E."/>
            <person name="Higgs B.W."/>
            <person name="Demirev P."/>
            <person name="Lindquist J."/>
            <person name="Liem A."/>
            <person name="Fochler E."/>
            <person name="Read T.D."/>
            <person name="Tapia R."/>
            <person name="Johnson S."/>
            <person name="Bishop-Lilly K.A."/>
            <person name="Detter C."/>
            <person name="Han C."/>
            <person name="Sozhamannan S."/>
            <person name="Rosenzweig C.N."/>
            <person name="Skowronski E.W."/>
        </authorList>
    </citation>
    <scope>NUCLEOTIDE SEQUENCE [LARGE SCALE GENOMIC DNA]</scope>
    <source>
        <strain evidence="2 3">Y4G10-17</strain>
    </source>
</reference>
<dbReference type="AlphaFoldDB" id="A0A432WJI9"/>
<name>A0A432WJI9_9GAMM</name>
<feature type="region of interest" description="Disordered" evidence="1">
    <location>
        <begin position="102"/>
        <end position="124"/>
    </location>
</feature>
<dbReference type="EMBL" id="PIPO01000002">
    <property type="protein sequence ID" value="RUO34002.1"/>
    <property type="molecule type" value="Genomic_DNA"/>
</dbReference>
<evidence type="ECO:0000313" key="2">
    <source>
        <dbReference type="EMBL" id="RUO34002.1"/>
    </source>
</evidence>
<sequence length="124" mass="14085">MLNVTSSGAVTNTSAQQQQREQQSVDQQRSDELIRDLQGNNFERQGFLEEAQRLTLLNRMGVDIDALNEVESKIEDLESVEELTQLDAEKLESLYEQRKELFRQANERSNGESLPPGSMLSLTV</sequence>
<proteinExistence type="predicted"/>
<gene>
    <name evidence="2" type="ORF">CWE14_06035</name>
</gene>
<dbReference type="RefSeq" id="WP_126798548.1">
    <property type="nucleotide sequence ID" value="NZ_PIPO01000002.1"/>
</dbReference>
<comment type="caution">
    <text evidence="2">The sequence shown here is derived from an EMBL/GenBank/DDBJ whole genome shotgun (WGS) entry which is preliminary data.</text>
</comment>
<feature type="compositionally biased region" description="Polar residues" evidence="1">
    <location>
        <begin position="1"/>
        <end position="15"/>
    </location>
</feature>
<protein>
    <submittedName>
        <fullName evidence="2">Uncharacterized protein</fullName>
    </submittedName>
</protein>
<organism evidence="2 3">
    <name type="scientific">Aliidiomarina soli</name>
    <dbReference type="NCBI Taxonomy" id="1928574"/>
    <lineage>
        <taxon>Bacteria</taxon>
        <taxon>Pseudomonadati</taxon>
        <taxon>Pseudomonadota</taxon>
        <taxon>Gammaproteobacteria</taxon>
        <taxon>Alteromonadales</taxon>
        <taxon>Idiomarinaceae</taxon>
        <taxon>Aliidiomarina</taxon>
    </lineage>
</organism>
<dbReference type="Proteomes" id="UP000287823">
    <property type="component" value="Unassembled WGS sequence"/>
</dbReference>
<keyword evidence="3" id="KW-1185">Reference proteome</keyword>
<accession>A0A432WJI9</accession>
<feature type="region of interest" description="Disordered" evidence="1">
    <location>
        <begin position="1"/>
        <end position="32"/>
    </location>
</feature>
<evidence type="ECO:0000313" key="3">
    <source>
        <dbReference type="Proteomes" id="UP000287823"/>
    </source>
</evidence>